<comment type="caution">
    <text evidence="2">The sequence shown here is derived from an EMBL/GenBank/DDBJ whole genome shotgun (WGS) entry which is preliminary data.</text>
</comment>
<dbReference type="GO" id="GO:0016853">
    <property type="term" value="F:isomerase activity"/>
    <property type="evidence" value="ECO:0007669"/>
    <property type="project" value="UniProtKB-KW"/>
</dbReference>
<gene>
    <name evidence="2" type="ORF">Afil01_49750</name>
</gene>
<dbReference type="PANTHER" id="PTHR12110:SF41">
    <property type="entry name" value="INOSOSE DEHYDRATASE"/>
    <property type="match status" value="1"/>
</dbReference>
<dbReference type="Proteomes" id="UP001165079">
    <property type="component" value="Unassembled WGS sequence"/>
</dbReference>
<dbReference type="InterPro" id="IPR036237">
    <property type="entry name" value="Xyl_isomerase-like_sf"/>
</dbReference>
<organism evidence="2 3">
    <name type="scientific">Actinorhabdospora filicis</name>
    <dbReference type="NCBI Taxonomy" id="1785913"/>
    <lineage>
        <taxon>Bacteria</taxon>
        <taxon>Bacillati</taxon>
        <taxon>Actinomycetota</taxon>
        <taxon>Actinomycetes</taxon>
        <taxon>Micromonosporales</taxon>
        <taxon>Micromonosporaceae</taxon>
        <taxon>Actinorhabdospora</taxon>
    </lineage>
</organism>
<dbReference type="InterPro" id="IPR050312">
    <property type="entry name" value="IolE/XylAMocC-like"/>
</dbReference>
<dbReference type="EMBL" id="BSTX01000003">
    <property type="protein sequence ID" value="GLZ80168.1"/>
    <property type="molecule type" value="Genomic_DNA"/>
</dbReference>
<dbReference type="Pfam" id="PF01261">
    <property type="entry name" value="AP_endonuc_2"/>
    <property type="match status" value="1"/>
</dbReference>
<dbReference type="Gene3D" id="3.20.20.150">
    <property type="entry name" value="Divalent-metal-dependent TIM barrel enzymes"/>
    <property type="match status" value="1"/>
</dbReference>
<dbReference type="RefSeq" id="WP_285665291.1">
    <property type="nucleotide sequence ID" value="NZ_BSTX01000003.1"/>
</dbReference>
<dbReference type="PANTHER" id="PTHR12110">
    <property type="entry name" value="HYDROXYPYRUVATE ISOMERASE"/>
    <property type="match status" value="1"/>
</dbReference>
<keyword evidence="3" id="KW-1185">Reference proteome</keyword>
<protein>
    <submittedName>
        <fullName evidence="2">Xylose isomerase</fullName>
    </submittedName>
</protein>
<keyword evidence="2" id="KW-0413">Isomerase</keyword>
<dbReference type="InterPro" id="IPR013022">
    <property type="entry name" value="Xyl_isomerase-like_TIM-brl"/>
</dbReference>
<evidence type="ECO:0000313" key="3">
    <source>
        <dbReference type="Proteomes" id="UP001165079"/>
    </source>
</evidence>
<sequence length="249" mass="27006">MTHPTPPPPTHSIQLYTLRHQLEQSPAATLSALATLGYTTVELAGLKGLTPTAFRRLLDDSGLRASSAHVPLRDTEAGVDEMLEDAATLGNTHLVIPMARFDDADGWKRFAESLTAAAAKAKDQGIALGYHNHAHEFAPLPDGQRPYDVLTAYTDAALVHLELDFYWAVHAGVDPRDILGAHRGRVKQVHVKDRTLTGAMADPGEGAIAFTDLIPMAERSGVVEFIVERDDSPDPLKTAKTGLDFLRTF</sequence>
<accession>A0A9W6WBK5</accession>
<evidence type="ECO:0000259" key="1">
    <source>
        <dbReference type="Pfam" id="PF01261"/>
    </source>
</evidence>
<feature type="domain" description="Xylose isomerase-like TIM barrel" evidence="1">
    <location>
        <begin position="31"/>
        <end position="248"/>
    </location>
</feature>
<dbReference type="AlphaFoldDB" id="A0A9W6WBK5"/>
<proteinExistence type="predicted"/>
<reference evidence="2" key="1">
    <citation type="submission" date="2023-03" db="EMBL/GenBank/DDBJ databases">
        <title>Actinorhabdospora filicis NBRC 111898.</title>
        <authorList>
            <person name="Ichikawa N."/>
            <person name="Sato H."/>
            <person name="Tonouchi N."/>
        </authorList>
    </citation>
    <scope>NUCLEOTIDE SEQUENCE</scope>
    <source>
        <strain evidence="2">NBRC 111898</strain>
    </source>
</reference>
<dbReference type="SUPFAM" id="SSF51658">
    <property type="entry name" value="Xylose isomerase-like"/>
    <property type="match status" value="1"/>
</dbReference>
<evidence type="ECO:0000313" key="2">
    <source>
        <dbReference type="EMBL" id="GLZ80168.1"/>
    </source>
</evidence>
<name>A0A9W6WBK5_9ACTN</name>